<name>A0A699WGH6_TANCI</name>
<organism evidence="3">
    <name type="scientific">Tanacetum cinerariifolium</name>
    <name type="common">Dalmatian daisy</name>
    <name type="synonym">Chrysanthemum cinerariifolium</name>
    <dbReference type="NCBI Taxonomy" id="118510"/>
    <lineage>
        <taxon>Eukaryota</taxon>
        <taxon>Viridiplantae</taxon>
        <taxon>Streptophyta</taxon>
        <taxon>Embryophyta</taxon>
        <taxon>Tracheophyta</taxon>
        <taxon>Spermatophyta</taxon>
        <taxon>Magnoliopsida</taxon>
        <taxon>eudicotyledons</taxon>
        <taxon>Gunneridae</taxon>
        <taxon>Pentapetalae</taxon>
        <taxon>asterids</taxon>
        <taxon>campanulids</taxon>
        <taxon>Asterales</taxon>
        <taxon>Asteraceae</taxon>
        <taxon>Asteroideae</taxon>
        <taxon>Anthemideae</taxon>
        <taxon>Anthemidinae</taxon>
        <taxon>Tanacetum</taxon>
    </lineage>
</organism>
<feature type="compositionally biased region" description="Gly residues" evidence="1">
    <location>
        <begin position="1"/>
        <end position="19"/>
    </location>
</feature>
<evidence type="ECO:0000256" key="1">
    <source>
        <dbReference type="SAM" id="MobiDB-lite"/>
    </source>
</evidence>
<proteinExistence type="predicted"/>
<reference evidence="3" key="1">
    <citation type="journal article" date="2019" name="Sci. Rep.">
        <title>Draft genome of Tanacetum cinerariifolium, the natural source of mosquito coil.</title>
        <authorList>
            <person name="Yamashiro T."/>
            <person name="Shiraishi A."/>
            <person name="Satake H."/>
            <person name="Nakayama K."/>
        </authorList>
    </citation>
    <scope>NUCLEOTIDE SEQUENCE</scope>
</reference>
<comment type="caution">
    <text evidence="3">The sequence shown here is derived from an EMBL/GenBank/DDBJ whole genome shotgun (WGS) entry which is preliminary data.</text>
</comment>
<dbReference type="EMBL" id="BKCJ011665177">
    <property type="protein sequence ID" value="GFD46083.1"/>
    <property type="molecule type" value="Genomic_DNA"/>
</dbReference>
<feature type="region of interest" description="Disordered" evidence="1">
    <location>
        <begin position="1"/>
        <end position="30"/>
    </location>
</feature>
<sequence>DEGGGGVTFASAAGGGGWKSAGATPEHGRKKIEYKMGARIKMK</sequence>
<gene>
    <name evidence="2" type="ORF">Tci_917992</name>
    <name evidence="3" type="ORF">Tci_918052</name>
</gene>
<feature type="non-terminal residue" evidence="3">
    <location>
        <position position="1"/>
    </location>
</feature>
<dbReference type="AlphaFoldDB" id="A0A699WGH6"/>
<accession>A0A699WGH6</accession>
<evidence type="ECO:0000313" key="2">
    <source>
        <dbReference type="EMBL" id="GFD46023.1"/>
    </source>
</evidence>
<evidence type="ECO:0000313" key="3">
    <source>
        <dbReference type="EMBL" id="GFD46083.1"/>
    </source>
</evidence>
<protein>
    <submittedName>
        <fullName evidence="3">Uncharacterized protein</fullName>
    </submittedName>
</protein>
<dbReference type="EMBL" id="BKCJ011663300">
    <property type="protein sequence ID" value="GFD46023.1"/>
    <property type="molecule type" value="Genomic_DNA"/>
</dbReference>